<dbReference type="InterPro" id="IPR001128">
    <property type="entry name" value="Cyt_P450"/>
</dbReference>
<keyword evidence="4 7" id="KW-0560">Oxidoreductase</keyword>
<dbReference type="Pfam" id="PF00067">
    <property type="entry name" value="p450"/>
    <property type="match status" value="1"/>
</dbReference>
<protein>
    <submittedName>
        <fullName evidence="8">Cytochrome P450</fullName>
    </submittedName>
</protein>
<dbReference type="EMBL" id="JBHTCS010000018">
    <property type="protein sequence ID" value="MFC7449550.1"/>
    <property type="molecule type" value="Genomic_DNA"/>
</dbReference>
<evidence type="ECO:0000256" key="2">
    <source>
        <dbReference type="ARBA" id="ARBA00022617"/>
    </source>
</evidence>
<keyword evidence="6 7" id="KW-0503">Monooxygenase</keyword>
<reference evidence="9" key="1">
    <citation type="journal article" date="2019" name="Int. J. Syst. Evol. Microbiol.">
        <title>The Global Catalogue of Microorganisms (GCM) 10K type strain sequencing project: providing services to taxonomists for standard genome sequencing and annotation.</title>
        <authorList>
            <consortium name="The Broad Institute Genomics Platform"/>
            <consortium name="The Broad Institute Genome Sequencing Center for Infectious Disease"/>
            <person name="Wu L."/>
            <person name="Ma J."/>
        </authorList>
    </citation>
    <scope>NUCLEOTIDE SEQUENCE [LARGE SCALE GENOMIC DNA]</scope>
    <source>
        <strain evidence="9">ICMP 19430</strain>
    </source>
</reference>
<evidence type="ECO:0000256" key="5">
    <source>
        <dbReference type="ARBA" id="ARBA00023004"/>
    </source>
</evidence>
<accession>A0ABW2S0B2</accession>
<dbReference type="Proteomes" id="UP001596484">
    <property type="component" value="Unassembled WGS sequence"/>
</dbReference>
<evidence type="ECO:0000313" key="9">
    <source>
        <dbReference type="Proteomes" id="UP001596484"/>
    </source>
</evidence>
<keyword evidence="5 7" id="KW-0408">Iron</keyword>
<comment type="similarity">
    <text evidence="1 7">Belongs to the cytochrome P450 family.</text>
</comment>
<dbReference type="PROSITE" id="PS00086">
    <property type="entry name" value="CYTOCHROME_P450"/>
    <property type="match status" value="1"/>
</dbReference>
<dbReference type="SUPFAM" id="SSF48264">
    <property type="entry name" value="Cytochrome P450"/>
    <property type="match status" value="1"/>
</dbReference>
<dbReference type="InterPro" id="IPR036396">
    <property type="entry name" value="Cyt_P450_sf"/>
</dbReference>
<dbReference type="InterPro" id="IPR017972">
    <property type="entry name" value="Cyt_P450_CS"/>
</dbReference>
<evidence type="ECO:0000313" key="8">
    <source>
        <dbReference type="EMBL" id="MFC7449550.1"/>
    </source>
</evidence>
<proteinExistence type="inferred from homology"/>
<evidence type="ECO:0000256" key="6">
    <source>
        <dbReference type="ARBA" id="ARBA00023033"/>
    </source>
</evidence>
<dbReference type="Gene3D" id="1.10.630.10">
    <property type="entry name" value="Cytochrome P450"/>
    <property type="match status" value="1"/>
</dbReference>
<organism evidence="8 9">
    <name type="scientific">Rhodococcus daqingensis</name>
    <dbReference type="NCBI Taxonomy" id="2479363"/>
    <lineage>
        <taxon>Bacteria</taxon>
        <taxon>Bacillati</taxon>
        <taxon>Actinomycetota</taxon>
        <taxon>Actinomycetes</taxon>
        <taxon>Mycobacteriales</taxon>
        <taxon>Nocardiaceae</taxon>
        <taxon>Rhodococcus</taxon>
    </lineage>
</organism>
<gene>
    <name evidence="8" type="ORF">ACFQS9_16760</name>
</gene>
<dbReference type="RefSeq" id="WP_378406664.1">
    <property type="nucleotide sequence ID" value="NZ_JBHTCS010000018.1"/>
</dbReference>
<dbReference type="InterPro" id="IPR002397">
    <property type="entry name" value="Cyt_P450_B"/>
</dbReference>
<sequence>MSIGRSHSVQQLTDRRYLVSGFADALSVLSDRRLSNDPSTGEDLHPDITTALVASQRRSTSMQLCDAPRHTQLRRAVAGALTPRRYDAPLARMERRAEKSLEALLARGGGDLVSEFILPLVFSVICDLLGVPEVDRERVLAWSEDSTMPDPEVSTKGGSALDAYLSSLLEAKAEGPDEDLLSELAAARQAGRLSDSEAVGTASLMLVAGYETTVSFLSTSALTLMMAPRLRQGLEQRPELLPPTIEEMFRYITPTRGAWIRFATEDVPIGDTVIPAGSAVVVDFASANRDPRRFGTPDRLDPSRGDKKHLAFGHGPHYCPGATLARRQAHIVLKVLVPRLAALRLAAPVSEMRWHQNRFSRRPQSLQVTVAVSDSEVTS</sequence>
<dbReference type="PANTHER" id="PTHR46696">
    <property type="entry name" value="P450, PUTATIVE (EUROFUNG)-RELATED"/>
    <property type="match status" value="1"/>
</dbReference>
<dbReference type="PRINTS" id="PR00359">
    <property type="entry name" value="BP450"/>
</dbReference>
<evidence type="ECO:0000256" key="4">
    <source>
        <dbReference type="ARBA" id="ARBA00023002"/>
    </source>
</evidence>
<comment type="caution">
    <text evidence="8">The sequence shown here is derived from an EMBL/GenBank/DDBJ whole genome shotgun (WGS) entry which is preliminary data.</text>
</comment>
<keyword evidence="9" id="KW-1185">Reference proteome</keyword>
<keyword evidence="3 7" id="KW-0479">Metal-binding</keyword>
<name>A0ABW2S0B2_9NOCA</name>
<evidence type="ECO:0000256" key="3">
    <source>
        <dbReference type="ARBA" id="ARBA00022723"/>
    </source>
</evidence>
<dbReference type="PANTHER" id="PTHR46696:SF1">
    <property type="entry name" value="CYTOCHROME P450 YJIB-RELATED"/>
    <property type="match status" value="1"/>
</dbReference>
<evidence type="ECO:0000256" key="7">
    <source>
        <dbReference type="RuleBase" id="RU000461"/>
    </source>
</evidence>
<evidence type="ECO:0000256" key="1">
    <source>
        <dbReference type="ARBA" id="ARBA00010617"/>
    </source>
</evidence>
<keyword evidence="2 7" id="KW-0349">Heme</keyword>